<keyword evidence="1" id="KW-0862">Zinc</keyword>
<organism evidence="4 5">
    <name type="scientific">Verticillium nonalfalfae</name>
    <dbReference type="NCBI Taxonomy" id="1051616"/>
    <lineage>
        <taxon>Eukaryota</taxon>
        <taxon>Fungi</taxon>
        <taxon>Dikarya</taxon>
        <taxon>Ascomycota</taxon>
        <taxon>Pezizomycotina</taxon>
        <taxon>Sordariomycetes</taxon>
        <taxon>Hypocreomycetidae</taxon>
        <taxon>Glomerellales</taxon>
        <taxon>Plectosphaerellaceae</taxon>
        <taxon>Verticillium</taxon>
    </lineage>
</organism>
<dbReference type="RefSeq" id="XP_028490769.1">
    <property type="nucleotide sequence ID" value="XM_028637359.1"/>
</dbReference>
<dbReference type="InterPro" id="IPR013087">
    <property type="entry name" value="Znf_C2H2_type"/>
</dbReference>
<protein>
    <recommendedName>
        <fullName evidence="3">C2H2-type domain-containing protein</fullName>
    </recommendedName>
</protein>
<dbReference type="InterPro" id="IPR036236">
    <property type="entry name" value="Znf_C2H2_sf"/>
</dbReference>
<evidence type="ECO:0000256" key="2">
    <source>
        <dbReference type="SAM" id="MobiDB-lite"/>
    </source>
</evidence>
<evidence type="ECO:0000313" key="4">
    <source>
        <dbReference type="EMBL" id="RNJ52611.1"/>
    </source>
</evidence>
<gene>
    <name evidence="4" type="ORF">D7B24_003166</name>
</gene>
<keyword evidence="1" id="KW-0479">Metal-binding</keyword>
<dbReference type="GeneID" id="39606855"/>
<dbReference type="AlphaFoldDB" id="A0A3M9XX72"/>
<feature type="compositionally biased region" description="Basic and acidic residues" evidence="2">
    <location>
        <begin position="93"/>
        <end position="103"/>
    </location>
</feature>
<evidence type="ECO:0000256" key="1">
    <source>
        <dbReference type="PROSITE-ProRule" id="PRU00042"/>
    </source>
</evidence>
<dbReference type="SMART" id="SM00355">
    <property type="entry name" value="ZnF_C2H2"/>
    <property type="match status" value="3"/>
</dbReference>
<feature type="compositionally biased region" description="Polar residues" evidence="2">
    <location>
        <begin position="493"/>
        <end position="505"/>
    </location>
</feature>
<proteinExistence type="predicted"/>
<feature type="region of interest" description="Disordered" evidence="2">
    <location>
        <begin position="86"/>
        <end position="121"/>
    </location>
</feature>
<dbReference type="Proteomes" id="UP000267145">
    <property type="component" value="Unassembled WGS sequence"/>
</dbReference>
<accession>A0A3M9XX72</accession>
<feature type="region of interest" description="Disordered" evidence="2">
    <location>
        <begin position="493"/>
        <end position="520"/>
    </location>
</feature>
<keyword evidence="5" id="KW-1185">Reference proteome</keyword>
<evidence type="ECO:0000259" key="3">
    <source>
        <dbReference type="PROSITE" id="PS50157"/>
    </source>
</evidence>
<reference evidence="4 5" key="1">
    <citation type="submission" date="2018-10" db="EMBL/GenBank/DDBJ databases">
        <title>Genome sequence of Verticillium nonalfalfae VnAa140.</title>
        <authorList>
            <person name="Stajich J.E."/>
            <person name="Kasson M.T."/>
        </authorList>
    </citation>
    <scope>NUCLEOTIDE SEQUENCE [LARGE SCALE GENOMIC DNA]</scope>
    <source>
        <strain evidence="4 5">VnAa140</strain>
    </source>
</reference>
<dbReference type="GO" id="GO:0008270">
    <property type="term" value="F:zinc ion binding"/>
    <property type="evidence" value="ECO:0007669"/>
    <property type="project" value="UniProtKB-KW"/>
</dbReference>
<feature type="compositionally biased region" description="Low complexity" evidence="2">
    <location>
        <begin position="506"/>
        <end position="520"/>
    </location>
</feature>
<sequence>MEIRHNGYQDLLESIEQSHASFMDRLRHVHGHLAERTVTPGQTATLGAFDLPVPNLALWSTCGGFHGMNPIQSAPTVTPAAVQQFQRQKAKRRPQETDSERQSPLEPLPCHSSPCREERRVSDLANRPQFVFAILTLMQNLQQQKQQQKQQQQIHAQRRSHALGSEALERFHQLRQQWTEHALITCLGTSNLVLDPVELIGSAKGERKPYTDMQNFQQSQDVLENHDIMLPHNETDDGAFDTSTGTMTGEHISQIQPDDTKPVSTRDNESDVFSGPESIERLRLNQQSGNLLPLPLVVAMADIVATYAGYCSMTANVVSILAVMNGKDNCFSKQMNLADNNHTMAFASPSGSSNNYFYEVDDNTATMDGHGAWAASGAGLPVHDFLHGMSAFESPLSEILEGDFSDDMEFDAFIEKELAKGYGLEVFPSNGNTGDPCAFDFNTPVVPTPDFNDPLLFPIVDDSQALGYSSFDFDLPAAESFFAPLSIGDASPYTNSPSTHTTNSASPFTTSPDSTTESDTSGHAYACTADSCFKTFKKESQLKQHQRVHKKSLTCPHCPSAPKFAQVRDLERHLQVRHKDVATRDNVRSETRQCPFEGCAHRGRRDNVSRHFESKHGGKLMWRKGVPTVLTV</sequence>
<dbReference type="Gene3D" id="3.30.160.60">
    <property type="entry name" value="Classic Zinc Finger"/>
    <property type="match status" value="1"/>
</dbReference>
<dbReference type="STRING" id="1051616.A0A3M9XX72"/>
<dbReference type="EMBL" id="RBVV01000188">
    <property type="protein sequence ID" value="RNJ52611.1"/>
    <property type="molecule type" value="Genomic_DNA"/>
</dbReference>
<name>A0A3M9XX72_9PEZI</name>
<keyword evidence="1" id="KW-0863">Zinc-finger</keyword>
<feature type="compositionally biased region" description="Basic and acidic residues" evidence="2">
    <location>
        <begin position="258"/>
        <end position="269"/>
    </location>
</feature>
<dbReference type="PROSITE" id="PS50157">
    <property type="entry name" value="ZINC_FINGER_C2H2_2"/>
    <property type="match status" value="1"/>
</dbReference>
<comment type="caution">
    <text evidence="4">The sequence shown here is derived from an EMBL/GenBank/DDBJ whole genome shotgun (WGS) entry which is preliminary data.</text>
</comment>
<dbReference type="SUPFAM" id="SSF57667">
    <property type="entry name" value="beta-beta-alpha zinc fingers"/>
    <property type="match status" value="1"/>
</dbReference>
<evidence type="ECO:0000313" key="5">
    <source>
        <dbReference type="Proteomes" id="UP000267145"/>
    </source>
</evidence>
<feature type="region of interest" description="Disordered" evidence="2">
    <location>
        <begin position="250"/>
        <end position="273"/>
    </location>
</feature>
<dbReference type="PROSITE" id="PS00028">
    <property type="entry name" value="ZINC_FINGER_C2H2_1"/>
    <property type="match status" value="1"/>
</dbReference>
<feature type="domain" description="C2H2-type" evidence="3">
    <location>
        <begin position="525"/>
        <end position="554"/>
    </location>
</feature>